<dbReference type="OrthoDB" id="9813965at2"/>
<dbReference type="InterPro" id="IPR000428">
    <property type="entry name" value="Cu-bd"/>
</dbReference>
<dbReference type="RefSeq" id="WP_146938764.1">
    <property type="nucleotide sequence ID" value="NZ_BJXW01000043.1"/>
</dbReference>
<dbReference type="Gene3D" id="3.30.70.100">
    <property type="match status" value="1"/>
</dbReference>
<evidence type="ECO:0000313" key="4">
    <source>
        <dbReference type="Proteomes" id="UP000321491"/>
    </source>
</evidence>
<dbReference type="GO" id="GO:0005507">
    <property type="term" value="F:copper ion binding"/>
    <property type="evidence" value="ECO:0007669"/>
    <property type="project" value="InterPro"/>
</dbReference>
<reference evidence="3 4" key="1">
    <citation type="submission" date="2019-07" db="EMBL/GenBank/DDBJ databases">
        <title>Whole genome shotgun sequence of Cerasibacillus quisquiliarum NBRC 102429.</title>
        <authorList>
            <person name="Hosoyama A."/>
            <person name="Uohara A."/>
            <person name="Ohji S."/>
            <person name="Ichikawa N."/>
        </authorList>
    </citation>
    <scope>NUCLEOTIDE SEQUENCE [LARGE SCALE GENOMIC DNA]</scope>
    <source>
        <strain evidence="3 4">NBRC 102429</strain>
    </source>
</reference>
<dbReference type="GO" id="GO:0006825">
    <property type="term" value="P:copper ion transport"/>
    <property type="evidence" value="ECO:0007669"/>
    <property type="project" value="InterPro"/>
</dbReference>
<dbReference type="AlphaFoldDB" id="A0A511V5F0"/>
<sequence>MKTTLKVQGMTCEHCEAAVKGALEGIEGVTQVEVHLTSGEVDVTHKSDVHVQALRDAVEDQGYDVEQ</sequence>
<dbReference type="CDD" id="cd00371">
    <property type="entry name" value="HMA"/>
    <property type="match status" value="1"/>
</dbReference>
<dbReference type="FunFam" id="3.30.70.100:FF:000001">
    <property type="entry name" value="ATPase copper transporting beta"/>
    <property type="match status" value="1"/>
</dbReference>
<accession>A0A511V5F0</accession>
<dbReference type="PRINTS" id="PR00944">
    <property type="entry name" value="CUEXPORT"/>
</dbReference>
<dbReference type="PROSITE" id="PS01047">
    <property type="entry name" value="HMA_1"/>
    <property type="match status" value="1"/>
</dbReference>
<dbReference type="SUPFAM" id="SSF55008">
    <property type="entry name" value="HMA, heavy metal-associated domain"/>
    <property type="match status" value="1"/>
</dbReference>
<keyword evidence="1" id="KW-0479">Metal-binding</keyword>
<dbReference type="InterPro" id="IPR006121">
    <property type="entry name" value="HMA_dom"/>
</dbReference>
<dbReference type="Proteomes" id="UP000321491">
    <property type="component" value="Unassembled WGS sequence"/>
</dbReference>
<comment type="caution">
    <text evidence="3">The sequence shown here is derived from an EMBL/GenBank/DDBJ whole genome shotgun (WGS) entry which is preliminary data.</text>
</comment>
<gene>
    <name evidence="3" type="primary">copZ_2</name>
    <name evidence="3" type="ORF">CQU01_26600</name>
</gene>
<name>A0A511V5F0_9BACI</name>
<evidence type="ECO:0000313" key="3">
    <source>
        <dbReference type="EMBL" id="GEN32422.1"/>
    </source>
</evidence>
<feature type="domain" description="HMA" evidence="2">
    <location>
        <begin position="1"/>
        <end position="66"/>
    </location>
</feature>
<protein>
    <submittedName>
        <fullName evidence="3">Copper chaperone CopZ</fullName>
    </submittedName>
</protein>
<organism evidence="3 4">
    <name type="scientific">Cerasibacillus quisquiliarum</name>
    <dbReference type="NCBI Taxonomy" id="227865"/>
    <lineage>
        <taxon>Bacteria</taxon>
        <taxon>Bacillati</taxon>
        <taxon>Bacillota</taxon>
        <taxon>Bacilli</taxon>
        <taxon>Bacillales</taxon>
        <taxon>Bacillaceae</taxon>
        <taxon>Cerasibacillus</taxon>
    </lineage>
</organism>
<keyword evidence="4" id="KW-1185">Reference proteome</keyword>
<dbReference type="InterPro" id="IPR036163">
    <property type="entry name" value="HMA_dom_sf"/>
</dbReference>
<evidence type="ECO:0000256" key="1">
    <source>
        <dbReference type="ARBA" id="ARBA00022723"/>
    </source>
</evidence>
<evidence type="ECO:0000259" key="2">
    <source>
        <dbReference type="PROSITE" id="PS50846"/>
    </source>
</evidence>
<dbReference type="Pfam" id="PF00403">
    <property type="entry name" value="HMA"/>
    <property type="match status" value="1"/>
</dbReference>
<dbReference type="PROSITE" id="PS50846">
    <property type="entry name" value="HMA_2"/>
    <property type="match status" value="1"/>
</dbReference>
<proteinExistence type="predicted"/>
<dbReference type="InterPro" id="IPR017969">
    <property type="entry name" value="Heavy-metal-associated_CS"/>
</dbReference>
<dbReference type="EMBL" id="BJXW01000043">
    <property type="protein sequence ID" value="GEN32422.1"/>
    <property type="molecule type" value="Genomic_DNA"/>
</dbReference>